<gene>
    <name evidence="1" type="ORF">BJI69_05600</name>
</gene>
<dbReference type="OrthoDB" id="238337at2"/>
<name>A0A0G9HE82_9GAMM</name>
<dbReference type="PATRIC" id="fig|1440763.5.peg.531"/>
<dbReference type="SUPFAM" id="SSF53474">
    <property type="entry name" value="alpha/beta-Hydrolases"/>
    <property type="match status" value="1"/>
</dbReference>
<accession>A0A0G9HE82</accession>
<keyword evidence="2" id="KW-1185">Reference proteome</keyword>
<dbReference type="EMBL" id="CP017480">
    <property type="protein sequence ID" value="APG03443.1"/>
    <property type="molecule type" value="Genomic_DNA"/>
</dbReference>
<sequence>MPIEQVPTHDASYYLVCFDKHGDERKEDGRLFSEEVLRAVRDEDITDIFVMSHGWKGDVPAARDQYGRWIGAMLANVDDIAAMKAGRPGFKALFVGLHWPSLPWGAEDIGAPVAFAFDGDEERSIVDDAVDALVDTPTAREALAVIFEHAALPGNPPDIPNAVRQAYLQLNAELDLGSGELAGAPDEDRAPFDPDKAYRNAKSDVISFGGGFGKALLNPLVQLSFWTMKKRAREVGEGGIATFVRAITKAASPEAGLHLMGHSFGCIVVAAAAGHGAELPKPVSSMVLVQGALSLWSFAPQIDLDGGKPGYFSALSGKIAGPIVTTQSSHDSAVGKLYPLAAGIAGQVAMDVPDLPRYGAVGTFGAQGLQPDAIGMDMPALGLAHEYERNRVYNLDASSFICEGDGLGGAHNDIAKPEVAHAVWKAAAAGRG</sequence>
<dbReference type="InterPro" id="IPR029058">
    <property type="entry name" value="AB_hydrolase_fold"/>
</dbReference>
<dbReference type="KEGG" id="lrz:BJI69_05600"/>
<dbReference type="Proteomes" id="UP000182987">
    <property type="component" value="Chromosome"/>
</dbReference>
<proteinExistence type="predicted"/>
<evidence type="ECO:0000313" key="1">
    <source>
        <dbReference type="EMBL" id="APG03443.1"/>
    </source>
</evidence>
<evidence type="ECO:0000313" key="2">
    <source>
        <dbReference type="Proteomes" id="UP000182987"/>
    </source>
</evidence>
<dbReference type="AlphaFoldDB" id="A0A0G9HE82"/>
<dbReference type="Gene3D" id="3.40.50.1820">
    <property type="entry name" value="alpha/beta hydrolase"/>
    <property type="match status" value="1"/>
</dbReference>
<organism evidence="1 2">
    <name type="scientific">Luteibacter rhizovicinus DSM 16549</name>
    <dbReference type="NCBI Taxonomy" id="1440763"/>
    <lineage>
        <taxon>Bacteria</taxon>
        <taxon>Pseudomonadati</taxon>
        <taxon>Pseudomonadota</taxon>
        <taxon>Gammaproteobacteria</taxon>
        <taxon>Lysobacterales</taxon>
        <taxon>Rhodanobacteraceae</taxon>
        <taxon>Luteibacter</taxon>
    </lineage>
</organism>
<dbReference type="RefSeq" id="WP_046966502.1">
    <property type="nucleotide sequence ID" value="NZ_CP017480.1"/>
</dbReference>
<protein>
    <submittedName>
        <fullName evidence="1">Uncharacterized protein</fullName>
    </submittedName>
</protein>
<dbReference type="STRING" id="1440763.BJI69_05600"/>
<reference evidence="2" key="1">
    <citation type="submission" date="2016-09" db="EMBL/GenBank/DDBJ databases">
        <authorList>
            <person name="Lysoe E."/>
        </authorList>
    </citation>
    <scope>NUCLEOTIDE SEQUENCE [LARGE SCALE GENOMIC DNA]</scope>
    <source>
        <strain evidence="2">LJ96T</strain>
    </source>
</reference>